<dbReference type="PANTHER" id="PTHR33273">
    <property type="entry name" value="DOMAIN-CONTAINING PROTEIN, PUTATIVE-RELATED"/>
    <property type="match status" value="1"/>
</dbReference>
<dbReference type="PANTHER" id="PTHR33273:SF4">
    <property type="entry name" value="ENDONUCLEASE_EXONUCLEASE_PHOSPHATASE DOMAIN-CONTAINING PROTEIN"/>
    <property type="match status" value="1"/>
</dbReference>
<dbReference type="OrthoDB" id="6780406at2759"/>
<comment type="caution">
    <text evidence="2">The sequence shown here is derived from an EMBL/GenBank/DDBJ whole genome shotgun (WGS) entry which is preliminary data.</text>
</comment>
<gene>
    <name evidence="2" type="ORF">NPIL_620571</name>
</gene>
<keyword evidence="3" id="KW-1185">Reference proteome</keyword>
<sequence>MTSAGQYAGYIEVQALELFTPECSLVFVNIYHPDKYPINYDSFDEICNTQADHVIMLGDFNTKSPTWRSKDSGANGQQVEDILIDLRLTIINSGQMTYIPRTTDTESLLDLTAVSHEISHICKRRVLESAMSDYRPIIIALNMRIEVPDQSRRSWNFRKTHWTAFTSLFYDLCKNESRNGTECLEAIILNFTKSITKATK</sequence>
<proteinExistence type="predicted"/>
<dbReference type="InterPro" id="IPR036691">
    <property type="entry name" value="Endo/exonu/phosph_ase_sf"/>
</dbReference>
<dbReference type="EMBL" id="BMAW01095747">
    <property type="protein sequence ID" value="GFS71628.1"/>
    <property type="molecule type" value="Genomic_DNA"/>
</dbReference>
<evidence type="ECO:0000259" key="1">
    <source>
        <dbReference type="Pfam" id="PF14529"/>
    </source>
</evidence>
<feature type="domain" description="Endonuclease/exonuclease/phosphatase" evidence="1">
    <location>
        <begin position="26"/>
        <end position="138"/>
    </location>
</feature>
<name>A0A8X6MPV5_NEPPI</name>
<dbReference type="SUPFAM" id="SSF56219">
    <property type="entry name" value="DNase I-like"/>
    <property type="match status" value="1"/>
</dbReference>
<reference evidence="2" key="1">
    <citation type="submission" date="2020-08" db="EMBL/GenBank/DDBJ databases">
        <title>Multicomponent nature underlies the extraordinary mechanical properties of spider dragline silk.</title>
        <authorList>
            <person name="Kono N."/>
            <person name="Nakamura H."/>
            <person name="Mori M."/>
            <person name="Yoshida Y."/>
            <person name="Ohtoshi R."/>
            <person name="Malay A.D."/>
            <person name="Moran D.A.P."/>
            <person name="Tomita M."/>
            <person name="Numata K."/>
            <person name="Arakawa K."/>
        </authorList>
    </citation>
    <scope>NUCLEOTIDE SEQUENCE</scope>
</reference>
<evidence type="ECO:0000313" key="2">
    <source>
        <dbReference type="EMBL" id="GFS71628.1"/>
    </source>
</evidence>
<evidence type="ECO:0000313" key="3">
    <source>
        <dbReference type="Proteomes" id="UP000887013"/>
    </source>
</evidence>
<dbReference type="GO" id="GO:0003824">
    <property type="term" value="F:catalytic activity"/>
    <property type="evidence" value="ECO:0007669"/>
    <property type="project" value="InterPro"/>
</dbReference>
<dbReference type="AlphaFoldDB" id="A0A8X6MPV5"/>
<protein>
    <recommendedName>
        <fullName evidence="1">Endonuclease/exonuclease/phosphatase domain-containing protein</fullName>
    </recommendedName>
</protein>
<dbReference type="Gene3D" id="3.60.10.10">
    <property type="entry name" value="Endonuclease/exonuclease/phosphatase"/>
    <property type="match status" value="1"/>
</dbReference>
<organism evidence="2 3">
    <name type="scientific">Nephila pilipes</name>
    <name type="common">Giant wood spider</name>
    <name type="synonym">Nephila maculata</name>
    <dbReference type="NCBI Taxonomy" id="299642"/>
    <lineage>
        <taxon>Eukaryota</taxon>
        <taxon>Metazoa</taxon>
        <taxon>Ecdysozoa</taxon>
        <taxon>Arthropoda</taxon>
        <taxon>Chelicerata</taxon>
        <taxon>Arachnida</taxon>
        <taxon>Araneae</taxon>
        <taxon>Araneomorphae</taxon>
        <taxon>Entelegynae</taxon>
        <taxon>Araneoidea</taxon>
        <taxon>Nephilidae</taxon>
        <taxon>Nephila</taxon>
    </lineage>
</organism>
<dbReference type="Proteomes" id="UP000887013">
    <property type="component" value="Unassembled WGS sequence"/>
</dbReference>
<dbReference type="Pfam" id="PF14529">
    <property type="entry name" value="Exo_endo_phos_2"/>
    <property type="match status" value="1"/>
</dbReference>
<dbReference type="InterPro" id="IPR005135">
    <property type="entry name" value="Endo/exonuclease/phosphatase"/>
</dbReference>
<accession>A0A8X6MPV5</accession>